<dbReference type="PRINTS" id="PR01021">
    <property type="entry name" value="OMPADOMAIN"/>
</dbReference>
<dbReference type="Gene3D" id="3.30.1330.60">
    <property type="entry name" value="OmpA-like domain"/>
    <property type="match status" value="1"/>
</dbReference>
<dbReference type="RefSeq" id="WP_164033802.1">
    <property type="nucleotide sequence ID" value="NZ_JAABOQ010000010.1"/>
</dbReference>
<evidence type="ECO:0000313" key="7">
    <source>
        <dbReference type="EMBL" id="NER19116.1"/>
    </source>
</evidence>
<dbReference type="Gene3D" id="1.25.40.10">
    <property type="entry name" value="Tetratricopeptide repeat domain"/>
    <property type="match status" value="1"/>
</dbReference>
<evidence type="ECO:0000256" key="5">
    <source>
        <dbReference type="SAM" id="SignalP"/>
    </source>
</evidence>
<dbReference type="InterPro" id="IPR011990">
    <property type="entry name" value="TPR-like_helical_dom_sf"/>
</dbReference>
<comment type="caution">
    <text evidence="7">The sequence shown here is derived from an EMBL/GenBank/DDBJ whole genome shotgun (WGS) entry which is preliminary data.</text>
</comment>
<dbReference type="Proteomes" id="UP000474296">
    <property type="component" value="Unassembled WGS sequence"/>
</dbReference>
<accession>A0A6M0CMF1</accession>
<dbReference type="GO" id="GO:0009279">
    <property type="term" value="C:cell outer membrane"/>
    <property type="evidence" value="ECO:0007669"/>
    <property type="project" value="UniProtKB-SubCell"/>
</dbReference>
<dbReference type="InterPro" id="IPR050330">
    <property type="entry name" value="Bact_OuterMem_StrucFunc"/>
</dbReference>
<feature type="chain" id="PRO_5026730062" evidence="5">
    <location>
        <begin position="21"/>
        <end position="645"/>
    </location>
</feature>
<dbReference type="PANTHER" id="PTHR30329">
    <property type="entry name" value="STATOR ELEMENT OF FLAGELLAR MOTOR COMPLEX"/>
    <property type="match status" value="1"/>
</dbReference>
<dbReference type="InterPro" id="IPR011659">
    <property type="entry name" value="WD40"/>
</dbReference>
<dbReference type="Pfam" id="PF07676">
    <property type="entry name" value="PD40"/>
    <property type="match status" value="2"/>
</dbReference>
<reference evidence="7 8" key="1">
    <citation type="submission" date="2020-01" db="EMBL/GenBank/DDBJ databases">
        <title>Spongiivirga citrea KCTC 32990T.</title>
        <authorList>
            <person name="Wang G."/>
        </authorList>
    </citation>
    <scope>NUCLEOTIDE SEQUENCE [LARGE SCALE GENOMIC DNA]</scope>
    <source>
        <strain evidence="7 8">KCTC 32990</strain>
    </source>
</reference>
<dbReference type="InterPro" id="IPR011042">
    <property type="entry name" value="6-blade_b-propeller_TolB-like"/>
</dbReference>
<dbReference type="InterPro" id="IPR013783">
    <property type="entry name" value="Ig-like_fold"/>
</dbReference>
<evidence type="ECO:0000256" key="2">
    <source>
        <dbReference type="ARBA" id="ARBA00023136"/>
    </source>
</evidence>
<dbReference type="SUPFAM" id="SSF82171">
    <property type="entry name" value="DPP6 N-terminal domain-like"/>
    <property type="match status" value="1"/>
</dbReference>
<dbReference type="PANTHER" id="PTHR30329:SF21">
    <property type="entry name" value="LIPOPROTEIN YIAD-RELATED"/>
    <property type="match status" value="1"/>
</dbReference>
<dbReference type="SUPFAM" id="SSF103088">
    <property type="entry name" value="OmpA-like"/>
    <property type="match status" value="1"/>
</dbReference>
<feature type="domain" description="OmpA-like" evidence="6">
    <location>
        <begin position="523"/>
        <end position="645"/>
    </location>
</feature>
<dbReference type="PROSITE" id="PS51123">
    <property type="entry name" value="OMPA_2"/>
    <property type="match status" value="1"/>
</dbReference>
<dbReference type="Gene3D" id="2.60.40.10">
    <property type="entry name" value="Immunoglobulins"/>
    <property type="match status" value="1"/>
</dbReference>
<evidence type="ECO:0000256" key="4">
    <source>
        <dbReference type="PROSITE-ProRule" id="PRU00473"/>
    </source>
</evidence>
<dbReference type="SUPFAM" id="SSF49478">
    <property type="entry name" value="Cna protein B-type domain"/>
    <property type="match status" value="1"/>
</dbReference>
<dbReference type="Pfam" id="PF00691">
    <property type="entry name" value="OmpA"/>
    <property type="match status" value="1"/>
</dbReference>
<dbReference type="Gene3D" id="2.120.10.30">
    <property type="entry name" value="TolB, C-terminal domain"/>
    <property type="match status" value="1"/>
</dbReference>
<organism evidence="7 8">
    <name type="scientific">Spongiivirga citrea</name>
    <dbReference type="NCBI Taxonomy" id="1481457"/>
    <lineage>
        <taxon>Bacteria</taxon>
        <taxon>Pseudomonadati</taxon>
        <taxon>Bacteroidota</taxon>
        <taxon>Flavobacteriia</taxon>
        <taxon>Flavobacteriales</taxon>
        <taxon>Flavobacteriaceae</taxon>
        <taxon>Spongiivirga</taxon>
    </lineage>
</organism>
<dbReference type="AlphaFoldDB" id="A0A6M0CMF1"/>
<proteinExistence type="predicted"/>
<name>A0A6M0CMF1_9FLAO</name>
<comment type="subcellular location">
    <subcellularLocation>
        <location evidence="1">Cell outer membrane</location>
    </subcellularLocation>
</comment>
<dbReference type="InterPro" id="IPR036737">
    <property type="entry name" value="OmpA-like_sf"/>
</dbReference>
<dbReference type="InterPro" id="IPR006664">
    <property type="entry name" value="OMP_bac"/>
</dbReference>
<dbReference type="CDD" id="cd07185">
    <property type="entry name" value="OmpA_C-like"/>
    <property type="match status" value="1"/>
</dbReference>
<dbReference type="EMBL" id="JAABOQ010000010">
    <property type="protein sequence ID" value="NER19116.1"/>
    <property type="molecule type" value="Genomic_DNA"/>
</dbReference>
<keyword evidence="2 4" id="KW-0472">Membrane</keyword>
<sequence>MRLFSIWFICTFSISTVSFAQSGNINAANKKYDRFAYANAIKIYEKLLDKGYQTPDLYQKLASSYYFTNNMDASVRWYDSIAKQEETMQADDYFRYSQALRSKERYQEADSALVTYYAKKGDDYRVQLLQRNSNYLAKIKEQSGRYTIQSLDFNSGNSDFAPSFYKDRLVFASARDSGVFTRIVDKRTNKPFLELYEVKLTKSGKHSRLKKLKGINSRFHESSSVFNKKGNRIWFTRNNFYEGEYKRDKKGINRLKIFTAVDSEFGWEQVSEIQYNSNQYSVAHPAFSPDGKTMFFVSDRPGGHGKSDLWMAKKGRSGLFGKPINLGKDINTSGRETFPFVSDNGDLFFASDGHAGLGGLDVFVAPYENETYSAVYNVGEPVNSVNDDFSFIINDETNIGYVASNREGGKGDDDIYRVNRLKPLVKTCTQQLIATVQDSNGKTGLNNVQVEVLNEKGESIGTFNTDANGSWKYSRNCKENTLVRFTKEGYQLSERYIPINTLGSDEVFVQQLEPVQQLVDVGQDLGKLIKLNPIYFDNNKSNVRKDAAFELVKIAEALLAYPDLQVEVGAHTDSRGKDKYNLKLSQKRAESIVKFLVKNGVEKSRLTAKGYGETKPINECVNDVPCSEAKIALNRRSEFIIVGRK</sequence>
<dbReference type="InterPro" id="IPR006665">
    <property type="entry name" value="OmpA-like"/>
</dbReference>
<keyword evidence="5" id="KW-0732">Signal</keyword>
<gene>
    <name evidence="7" type="ORF">GWK10_18010</name>
</gene>
<keyword evidence="8" id="KW-1185">Reference proteome</keyword>
<evidence type="ECO:0000256" key="1">
    <source>
        <dbReference type="ARBA" id="ARBA00004442"/>
    </source>
</evidence>
<evidence type="ECO:0000313" key="8">
    <source>
        <dbReference type="Proteomes" id="UP000474296"/>
    </source>
</evidence>
<keyword evidence="3" id="KW-0998">Cell outer membrane</keyword>
<evidence type="ECO:0000256" key="3">
    <source>
        <dbReference type="ARBA" id="ARBA00023237"/>
    </source>
</evidence>
<feature type="signal peptide" evidence="5">
    <location>
        <begin position="1"/>
        <end position="20"/>
    </location>
</feature>
<protein>
    <submittedName>
        <fullName evidence="7">OmpA family protein</fullName>
    </submittedName>
</protein>
<dbReference type="SUPFAM" id="SSF48452">
    <property type="entry name" value="TPR-like"/>
    <property type="match status" value="1"/>
</dbReference>
<evidence type="ECO:0000259" key="6">
    <source>
        <dbReference type="PROSITE" id="PS51123"/>
    </source>
</evidence>